<accession>A0ACC9MV40</accession>
<dbReference type="EMBL" id="PIWU01000002">
    <property type="protein sequence ID" value="PKE57280.1"/>
    <property type="molecule type" value="Genomic_DNA"/>
</dbReference>
<organism evidence="1 2">
    <name type="scientific">Macrococcoides caseolyticum</name>
    <dbReference type="NCBI Taxonomy" id="69966"/>
    <lineage>
        <taxon>Bacteria</taxon>
        <taxon>Bacillati</taxon>
        <taxon>Bacillota</taxon>
        <taxon>Bacilli</taxon>
        <taxon>Bacillales</taxon>
        <taxon>Staphylococcaceae</taxon>
        <taxon>Macrococcoides</taxon>
    </lineage>
</organism>
<keyword evidence="2" id="KW-1185">Reference proteome</keyword>
<evidence type="ECO:0000313" key="2">
    <source>
        <dbReference type="Proteomes" id="UP000233606"/>
    </source>
</evidence>
<proteinExistence type="predicted"/>
<sequence>MGIGTLRRSQHDNVTTQEKLEPKQDLSKLNKDELVKLAKEKELEFDSKATKAELIELLK</sequence>
<name>A0ACC9MV40_9STAP</name>
<dbReference type="Proteomes" id="UP000233606">
    <property type="component" value="Unassembled WGS sequence"/>
</dbReference>
<protein>
    <submittedName>
        <fullName evidence="1">Uncharacterized protein</fullName>
    </submittedName>
</protein>
<reference evidence="1" key="1">
    <citation type="submission" date="2017-12" db="EMBL/GenBank/DDBJ databases">
        <title>Genomics of Macrococcus caseolyticus.</title>
        <authorList>
            <person name="MacFadyen A.C."/>
            <person name="Paterson G.K."/>
        </authorList>
    </citation>
    <scope>NUCLEOTIDE SEQUENCE</scope>
    <source>
        <strain evidence="1">5459_5_49</strain>
    </source>
</reference>
<comment type="caution">
    <text evidence="1">The sequence shown here is derived from an EMBL/GenBank/DDBJ whole genome shotgun (WGS) entry which is preliminary data.</text>
</comment>
<gene>
    <name evidence="1" type="ORF">CW682_01325</name>
</gene>
<evidence type="ECO:0000313" key="1">
    <source>
        <dbReference type="EMBL" id="PKE57280.1"/>
    </source>
</evidence>